<gene>
    <name evidence="2" type="ORF">PIIN_07939</name>
</gene>
<keyword evidence="3" id="KW-1185">Reference proteome</keyword>
<name>G4TRP2_SERID</name>
<evidence type="ECO:0000313" key="3">
    <source>
        <dbReference type="Proteomes" id="UP000007148"/>
    </source>
</evidence>
<reference evidence="2 3" key="1">
    <citation type="journal article" date="2011" name="PLoS Pathog.">
        <title>Endophytic Life Strategies Decoded by Genome and Transcriptome Analyses of the Mutualistic Root Symbiont Piriformospora indica.</title>
        <authorList>
            <person name="Zuccaro A."/>
            <person name="Lahrmann U."/>
            <person name="Guldener U."/>
            <person name="Langen G."/>
            <person name="Pfiffi S."/>
            <person name="Biedenkopf D."/>
            <person name="Wong P."/>
            <person name="Samans B."/>
            <person name="Grimm C."/>
            <person name="Basiewicz M."/>
            <person name="Murat C."/>
            <person name="Martin F."/>
            <person name="Kogel K.H."/>
        </authorList>
    </citation>
    <scope>NUCLEOTIDE SEQUENCE [LARGE SCALE GENOMIC DNA]</scope>
    <source>
        <strain evidence="2 3">DSM 11827</strain>
    </source>
</reference>
<dbReference type="HOGENOM" id="CLU_931020_0_0_1"/>
<dbReference type="InParanoid" id="G4TRP2"/>
<feature type="compositionally biased region" description="Basic and acidic residues" evidence="1">
    <location>
        <begin position="290"/>
        <end position="299"/>
    </location>
</feature>
<feature type="compositionally biased region" description="Low complexity" evidence="1">
    <location>
        <begin position="126"/>
        <end position="144"/>
    </location>
</feature>
<sequence length="299" mass="33160">MPFTLDDYYPADSVEAQSWLFVQKYTHTHHVTWKHVAYAARYDALLSFFRSHSTLRVPISPTTGTTVSNEEDDVEHAARTRSDSAYSSSSILSTSSHASSSTSFSTPSPASRISSLPIIDPQSIPASSASSIASSSSAPSSNSNDCREKLYTTPDSSNIIYIPPRTLADLTDVLGRLAMSYMLTHISYLRESLKGSDFSTMKKIALGGLRELMLRESTNTRLTETMDARPAQRRLSTDSQERRNVGQDWLRLFDGRDEWDGKTPTLDLRGSPPALSRPQPLPRSNPYPRQEVHRGGVKV</sequence>
<feature type="region of interest" description="Disordered" evidence="1">
    <location>
        <begin position="126"/>
        <end position="149"/>
    </location>
</feature>
<evidence type="ECO:0000313" key="2">
    <source>
        <dbReference type="EMBL" id="CCA73985.1"/>
    </source>
</evidence>
<organism evidence="2 3">
    <name type="scientific">Serendipita indica (strain DSM 11827)</name>
    <name type="common">Root endophyte fungus</name>
    <name type="synonym">Piriformospora indica</name>
    <dbReference type="NCBI Taxonomy" id="1109443"/>
    <lineage>
        <taxon>Eukaryota</taxon>
        <taxon>Fungi</taxon>
        <taxon>Dikarya</taxon>
        <taxon>Basidiomycota</taxon>
        <taxon>Agaricomycotina</taxon>
        <taxon>Agaricomycetes</taxon>
        <taxon>Sebacinales</taxon>
        <taxon>Serendipitaceae</taxon>
        <taxon>Serendipita</taxon>
    </lineage>
</organism>
<accession>G4TRP2</accession>
<dbReference type="AlphaFoldDB" id="G4TRP2"/>
<dbReference type="Proteomes" id="UP000007148">
    <property type="component" value="Unassembled WGS sequence"/>
</dbReference>
<feature type="compositionally biased region" description="Polar residues" evidence="1">
    <location>
        <begin position="59"/>
        <end position="68"/>
    </location>
</feature>
<feature type="region of interest" description="Disordered" evidence="1">
    <location>
        <begin position="260"/>
        <end position="299"/>
    </location>
</feature>
<dbReference type="OrthoDB" id="3239503at2759"/>
<proteinExistence type="predicted"/>
<protein>
    <submittedName>
        <fullName evidence="2">Uncharacterized protein</fullName>
    </submittedName>
</protein>
<comment type="caution">
    <text evidence="2">The sequence shown here is derived from an EMBL/GenBank/DDBJ whole genome shotgun (WGS) entry which is preliminary data.</text>
</comment>
<dbReference type="EMBL" id="CAFZ01000269">
    <property type="protein sequence ID" value="CCA73985.1"/>
    <property type="molecule type" value="Genomic_DNA"/>
</dbReference>
<evidence type="ECO:0000256" key="1">
    <source>
        <dbReference type="SAM" id="MobiDB-lite"/>
    </source>
</evidence>
<feature type="region of interest" description="Disordered" evidence="1">
    <location>
        <begin position="59"/>
        <end position="82"/>
    </location>
</feature>